<evidence type="ECO:0000256" key="9">
    <source>
        <dbReference type="ARBA" id="ARBA00023242"/>
    </source>
</evidence>
<dbReference type="Pfam" id="PF05485">
    <property type="entry name" value="THAP"/>
    <property type="match status" value="1"/>
</dbReference>
<evidence type="ECO:0000256" key="8">
    <source>
        <dbReference type="ARBA" id="ARBA00023163"/>
    </source>
</evidence>
<protein>
    <recommendedName>
        <fullName evidence="12">E2F/DP family winged-helix DNA-binding domain-containing protein</fullName>
    </recommendedName>
</protein>
<dbReference type="InterPro" id="IPR015633">
    <property type="entry name" value="E2F"/>
</dbReference>
<dbReference type="Pfam" id="PF02319">
    <property type="entry name" value="WHD_E2F_TDP"/>
    <property type="match status" value="1"/>
</dbReference>
<keyword evidence="5" id="KW-0862">Zinc</keyword>
<keyword evidence="7 10" id="KW-0238">DNA-binding</keyword>
<keyword evidence="4" id="KW-0863">Zinc-finger</keyword>
<keyword evidence="3" id="KW-0479">Metal-binding</keyword>
<keyword evidence="9 10" id="KW-0539">Nucleus</keyword>
<dbReference type="SMART" id="SM01372">
    <property type="entry name" value="E2F_TDP"/>
    <property type="match status" value="1"/>
</dbReference>
<dbReference type="InterPro" id="IPR036390">
    <property type="entry name" value="WH_DNA-bd_sf"/>
</dbReference>
<dbReference type="SUPFAM" id="SSF144074">
    <property type="entry name" value="E2F-DP heterodimerization region"/>
    <property type="match status" value="1"/>
</dbReference>
<dbReference type="CDD" id="cd14660">
    <property type="entry name" value="E2F_DD"/>
    <property type="match status" value="1"/>
</dbReference>
<evidence type="ECO:0000256" key="3">
    <source>
        <dbReference type="ARBA" id="ARBA00022723"/>
    </source>
</evidence>
<evidence type="ECO:0000313" key="14">
    <source>
        <dbReference type="Proteomes" id="UP001497482"/>
    </source>
</evidence>
<dbReference type="InterPro" id="IPR036388">
    <property type="entry name" value="WH-like_DNA-bd_sf"/>
</dbReference>
<dbReference type="EMBL" id="OZ035838">
    <property type="protein sequence ID" value="CAL1584396.1"/>
    <property type="molecule type" value="Genomic_DNA"/>
</dbReference>
<dbReference type="GO" id="GO:0090575">
    <property type="term" value="C:RNA polymerase II transcription regulator complex"/>
    <property type="evidence" value="ECO:0007669"/>
    <property type="project" value="TreeGrafter"/>
</dbReference>
<dbReference type="InterPro" id="IPR032198">
    <property type="entry name" value="E2F_CC-MB"/>
</dbReference>
<accession>A0AAV2K7N6</accession>
<dbReference type="GO" id="GO:0000981">
    <property type="term" value="F:DNA-binding transcription factor activity, RNA polymerase II-specific"/>
    <property type="evidence" value="ECO:0007669"/>
    <property type="project" value="TreeGrafter"/>
</dbReference>
<dbReference type="GO" id="GO:0046983">
    <property type="term" value="F:protein dimerization activity"/>
    <property type="evidence" value="ECO:0007669"/>
    <property type="project" value="InterPro"/>
</dbReference>
<keyword evidence="6 10" id="KW-0805">Transcription regulation</keyword>
<keyword evidence="8 10" id="KW-0804">Transcription</keyword>
<keyword evidence="14" id="KW-1185">Reference proteome</keyword>
<feature type="domain" description="E2F/DP family winged-helix DNA-binding" evidence="12">
    <location>
        <begin position="312"/>
        <end position="377"/>
    </location>
</feature>
<reference evidence="13 14" key="1">
    <citation type="submission" date="2024-04" db="EMBL/GenBank/DDBJ databases">
        <authorList>
            <person name="Waldvogel A.-M."/>
            <person name="Schoenle A."/>
        </authorList>
    </citation>
    <scope>NUCLEOTIDE SEQUENCE [LARGE SCALE GENOMIC DNA]</scope>
</reference>
<dbReference type="Gene3D" id="6.10.250.540">
    <property type="match status" value="1"/>
</dbReference>
<dbReference type="SUPFAM" id="SSF57716">
    <property type="entry name" value="Glucocorticoid receptor-like (DNA-binding domain)"/>
    <property type="match status" value="1"/>
</dbReference>
<comment type="similarity">
    <text evidence="2 10">Belongs to the E2F/DP family.</text>
</comment>
<evidence type="ECO:0000256" key="4">
    <source>
        <dbReference type="ARBA" id="ARBA00022771"/>
    </source>
</evidence>
<proteinExistence type="inferred from homology"/>
<name>A0AAV2K7N6_KNICA</name>
<comment type="subcellular location">
    <subcellularLocation>
        <location evidence="1 10">Nucleus</location>
    </subcellularLocation>
</comment>
<evidence type="ECO:0000256" key="1">
    <source>
        <dbReference type="ARBA" id="ARBA00004123"/>
    </source>
</evidence>
<feature type="compositionally biased region" description="Basic and acidic residues" evidence="11">
    <location>
        <begin position="28"/>
        <end position="47"/>
    </location>
</feature>
<dbReference type="Proteomes" id="UP001497482">
    <property type="component" value="Chromosome 16"/>
</dbReference>
<evidence type="ECO:0000256" key="2">
    <source>
        <dbReference type="ARBA" id="ARBA00010940"/>
    </source>
</evidence>
<evidence type="ECO:0000256" key="11">
    <source>
        <dbReference type="SAM" id="MobiDB-lite"/>
    </source>
</evidence>
<dbReference type="GO" id="GO:0008270">
    <property type="term" value="F:zinc ion binding"/>
    <property type="evidence" value="ECO:0007669"/>
    <property type="project" value="UniProtKB-KW"/>
</dbReference>
<dbReference type="InterPro" id="IPR003316">
    <property type="entry name" value="E2F_WHTH_DNA-bd_dom"/>
</dbReference>
<dbReference type="InterPro" id="IPR037241">
    <property type="entry name" value="E2F-DP_heterodim"/>
</dbReference>
<dbReference type="AlphaFoldDB" id="A0AAV2K7N6"/>
<gene>
    <name evidence="13" type="ORF">KC01_LOCUS14749</name>
</gene>
<dbReference type="PANTHER" id="PTHR12081:SF18">
    <property type="entry name" value="TRANSCRIPTION FACTOR E2F2-RELATED"/>
    <property type="match status" value="1"/>
</dbReference>
<feature type="region of interest" description="Disordered" evidence="11">
    <location>
        <begin position="1"/>
        <end position="58"/>
    </location>
</feature>
<dbReference type="Pfam" id="PF16421">
    <property type="entry name" value="E2F_CC-MB"/>
    <property type="match status" value="1"/>
</dbReference>
<dbReference type="GO" id="GO:0000978">
    <property type="term" value="F:RNA polymerase II cis-regulatory region sequence-specific DNA binding"/>
    <property type="evidence" value="ECO:0007669"/>
    <property type="project" value="InterPro"/>
</dbReference>
<dbReference type="InterPro" id="IPR006612">
    <property type="entry name" value="THAP_Znf"/>
</dbReference>
<dbReference type="FunFam" id="1.10.10.10:FF:000458">
    <property type="entry name" value="E2F-like (Mammalian transcription factor)"/>
    <property type="match status" value="1"/>
</dbReference>
<evidence type="ECO:0000256" key="7">
    <source>
        <dbReference type="ARBA" id="ARBA00023125"/>
    </source>
</evidence>
<evidence type="ECO:0000256" key="5">
    <source>
        <dbReference type="ARBA" id="ARBA00022833"/>
    </source>
</evidence>
<sequence length="600" mass="67627">MMTMELLEKNTGMENETESANVENGSNTEEKLNTAAEKEQEAQDGKQEPPNPDLPALVDLQCEGPLPAHVEDDQPEALKPAHVEDDQCEAPQPVLAKQEPVLNLNNEVVRMRKEVKRVRTLIIRKLTRQIGALKKKKGKDADLERNKRRASRLLEEIHAIKTLVPDLVTKTALQKTLNFEQACKDPKSTISDRAMARIGTHPQFSKKIEAIKAAVKAFKEERTDELKSGLKLWLAALGISEPPYSSRAAVCSMHFREDDYIKEEYALYESRVALKPDAVPSIFSLRNRLRKEQEGQTTSPKEEDDVVLSRPRDLGSLGKITAEFTKLLQSSSDGVVDLNEAAMKLNIRKRRIYDITNALEGINVIKKTSKNVVTWMGWPPAFMEDSLKLLDHKEKRLDDLLRVTKRQIKELYEAILYTRFAYLTYEDIQSLPMFEDQAILVIKAASETKLEVAHPKECYQIHVKSETRPVEVLVCTDILDVSPNQRLRPTFDDGDYSRVPLRRLSTVPVPSTDNAYHNNVNATSNSPSAPSQHIMQPTSPKPSSSIPLVEPQLNYSPPCPLTTISIKEETISVDITPDEPLNAPVERLEQPNTDIHMADV</sequence>
<feature type="compositionally biased region" description="Polar residues" evidence="11">
    <location>
        <begin position="508"/>
        <end position="546"/>
    </location>
</feature>
<organism evidence="13 14">
    <name type="scientific">Knipowitschia caucasica</name>
    <name type="common">Caucasian dwarf goby</name>
    <name type="synonym">Pomatoschistus caucasicus</name>
    <dbReference type="NCBI Taxonomy" id="637954"/>
    <lineage>
        <taxon>Eukaryota</taxon>
        <taxon>Metazoa</taxon>
        <taxon>Chordata</taxon>
        <taxon>Craniata</taxon>
        <taxon>Vertebrata</taxon>
        <taxon>Euteleostomi</taxon>
        <taxon>Actinopterygii</taxon>
        <taxon>Neopterygii</taxon>
        <taxon>Teleostei</taxon>
        <taxon>Neoteleostei</taxon>
        <taxon>Acanthomorphata</taxon>
        <taxon>Gobiaria</taxon>
        <taxon>Gobiiformes</taxon>
        <taxon>Gobioidei</taxon>
        <taxon>Gobiidae</taxon>
        <taxon>Gobiinae</taxon>
        <taxon>Knipowitschia</taxon>
    </lineage>
</organism>
<dbReference type="PANTHER" id="PTHR12081">
    <property type="entry name" value="TRANSCRIPTION FACTOR E2F"/>
    <property type="match status" value="1"/>
</dbReference>
<feature type="compositionally biased region" description="Polar residues" evidence="11">
    <location>
        <begin position="12"/>
        <end position="27"/>
    </location>
</feature>
<evidence type="ECO:0000256" key="10">
    <source>
        <dbReference type="RuleBase" id="RU003796"/>
    </source>
</evidence>
<evidence type="ECO:0000256" key="6">
    <source>
        <dbReference type="ARBA" id="ARBA00023015"/>
    </source>
</evidence>
<dbReference type="Gene3D" id="1.10.10.10">
    <property type="entry name" value="Winged helix-like DNA-binding domain superfamily/Winged helix DNA-binding domain"/>
    <property type="match status" value="1"/>
</dbReference>
<feature type="region of interest" description="Disordered" evidence="11">
    <location>
        <begin position="507"/>
        <end position="554"/>
    </location>
</feature>
<evidence type="ECO:0000259" key="12">
    <source>
        <dbReference type="SMART" id="SM01372"/>
    </source>
</evidence>
<dbReference type="SUPFAM" id="SSF46785">
    <property type="entry name" value="Winged helix' DNA-binding domain"/>
    <property type="match status" value="1"/>
</dbReference>
<evidence type="ECO:0000313" key="13">
    <source>
        <dbReference type="EMBL" id="CAL1584396.1"/>
    </source>
</evidence>